<dbReference type="Proteomes" id="UP000027142">
    <property type="component" value="Chromosome"/>
</dbReference>
<sequence length="201" mass="22602">MIRVRPYTLADFDGLLQVQKEAFPPPYPGEQLWSKDDISAHVDTFPEGALLAEYNNTIVGSATSLLTNAADHSHSWSDISDNGTIRQTHDPNGKTLYGIDLCVHPTYRNLGIAKALYDARKETVRTLQLHRYAAGSRLPGYHHYAQTLSIEEYVESVQAGKRTDPVLSFMLKQGLTVVRIEKDYLPDVESNNYGVLVEWRP</sequence>
<evidence type="ECO:0000313" key="2">
    <source>
        <dbReference type="EMBL" id="AIC96327.1"/>
    </source>
</evidence>
<reference evidence="2 3" key="1">
    <citation type="journal article" date="2014" name="Gene">
        <title>A comparative genomic analysis of the alkalitolerant soil bacterium Bacillus lehensis G1.</title>
        <authorList>
            <person name="Noor Y.M."/>
            <person name="Samsulrizal N.H."/>
            <person name="Jema'on N.A."/>
            <person name="Low K.O."/>
            <person name="Ramli A.N."/>
            <person name="Alias N.I."/>
            <person name="Damis S.I."/>
            <person name="Fuzi S.F."/>
            <person name="Isa M.N."/>
            <person name="Murad A.M."/>
            <person name="Raih M.F."/>
            <person name="Bakar F.D."/>
            <person name="Najimudin N."/>
            <person name="Mahadi N.M."/>
            <person name="Illias R.M."/>
        </authorList>
    </citation>
    <scope>NUCLEOTIDE SEQUENCE [LARGE SCALE GENOMIC DNA]</scope>
    <source>
        <strain evidence="2 3">G1</strain>
    </source>
</reference>
<keyword evidence="2" id="KW-0808">Transferase</keyword>
<dbReference type="EMBL" id="CP003923">
    <property type="protein sequence ID" value="AIC96327.1"/>
    <property type="molecule type" value="Genomic_DNA"/>
</dbReference>
<dbReference type="CDD" id="cd04301">
    <property type="entry name" value="NAT_SF"/>
    <property type="match status" value="1"/>
</dbReference>
<accession>A0A060M1L1</accession>
<gene>
    <name evidence="2" type="ORF">BleG1_3780</name>
</gene>
<dbReference type="GO" id="GO:0016747">
    <property type="term" value="F:acyltransferase activity, transferring groups other than amino-acyl groups"/>
    <property type="evidence" value="ECO:0007669"/>
    <property type="project" value="InterPro"/>
</dbReference>
<dbReference type="KEGG" id="ble:BleG1_3780"/>
<evidence type="ECO:0000313" key="3">
    <source>
        <dbReference type="Proteomes" id="UP000027142"/>
    </source>
</evidence>
<name>A0A060M1L1_9BACI</name>
<dbReference type="OrthoDB" id="9811121at2"/>
<dbReference type="PROSITE" id="PS51186">
    <property type="entry name" value="GNAT"/>
    <property type="match status" value="1"/>
</dbReference>
<protein>
    <submittedName>
        <fullName evidence="2">N-acetyltransferase YkwB</fullName>
    </submittedName>
</protein>
<dbReference type="HOGENOM" id="CLU_093119_1_0_9"/>
<dbReference type="Pfam" id="PF00583">
    <property type="entry name" value="Acetyltransf_1"/>
    <property type="match status" value="1"/>
</dbReference>
<keyword evidence="3" id="KW-1185">Reference proteome</keyword>
<dbReference type="PATRIC" id="fig|1246626.3.peg.3773"/>
<dbReference type="AlphaFoldDB" id="A0A060M1L1"/>
<dbReference type="eggNOG" id="COG0456">
    <property type="taxonomic scope" value="Bacteria"/>
</dbReference>
<proteinExistence type="predicted"/>
<feature type="domain" description="N-acetyltransferase" evidence="1">
    <location>
        <begin position="2"/>
        <end position="201"/>
    </location>
</feature>
<dbReference type="InterPro" id="IPR016181">
    <property type="entry name" value="Acyl_CoA_acyltransferase"/>
</dbReference>
<dbReference type="RefSeq" id="WP_038484212.1">
    <property type="nucleotide sequence ID" value="NZ_CP003923.1"/>
</dbReference>
<dbReference type="InterPro" id="IPR000182">
    <property type="entry name" value="GNAT_dom"/>
</dbReference>
<dbReference type="Gene3D" id="3.40.630.30">
    <property type="match status" value="1"/>
</dbReference>
<dbReference type="SUPFAM" id="SSF55729">
    <property type="entry name" value="Acyl-CoA N-acyltransferases (Nat)"/>
    <property type="match status" value="1"/>
</dbReference>
<evidence type="ECO:0000259" key="1">
    <source>
        <dbReference type="PROSITE" id="PS51186"/>
    </source>
</evidence>
<organism evidence="2 3">
    <name type="scientific">Shouchella lehensis G1</name>
    <dbReference type="NCBI Taxonomy" id="1246626"/>
    <lineage>
        <taxon>Bacteria</taxon>
        <taxon>Bacillati</taxon>
        <taxon>Bacillota</taxon>
        <taxon>Bacilli</taxon>
        <taxon>Bacillales</taxon>
        <taxon>Bacillaceae</taxon>
        <taxon>Shouchella</taxon>
    </lineage>
</organism>